<evidence type="ECO:0000313" key="2">
    <source>
        <dbReference type="EMBL" id="CAG5136034.1"/>
    </source>
</evidence>
<dbReference type="AlphaFoldDB" id="A0A8S4A476"/>
<name>A0A8S4A476_9EUPU</name>
<comment type="caution">
    <text evidence="2">The sequence shown here is derived from an EMBL/GenBank/DDBJ whole genome shotgun (WGS) entry which is preliminary data.</text>
</comment>
<dbReference type="EMBL" id="CAJHNH020008482">
    <property type="protein sequence ID" value="CAG5136034.1"/>
    <property type="molecule type" value="Genomic_DNA"/>
</dbReference>
<feature type="non-terminal residue" evidence="2">
    <location>
        <position position="137"/>
    </location>
</feature>
<evidence type="ECO:0000313" key="3">
    <source>
        <dbReference type="Proteomes" id="UP000678393"/>
    </source>
</evidence>
<organism evidence="2 3">
    <name type="scientific">Candidula unifasciata</name>
    <dbReference type="NCBI Taxonomy" id="100452"/>
    <lineage>
        <taxon>Eukaryota</taxon>
        <taxon>Metazoa</taxon>
        <taxon>Spiralia</taxon>
        <taxon>Lophotrochozoa</taxon>
        <taxon>Mollusca</taxon>
        <taxon>Gastropoda</taxon>
        <taxon>Heterobranchia</taxon>
        <taxon>Euthyneura</taxon>
        <taxon>Panpulmonata</taxon>
        <taxon>Eupulmonata</taxon>
        <taxon>Stylommatophora</taxon>
        <taxon>Helicina</taxon>
        <taxon>Helicoidea</taxon>
        <taxon>Geomitridae</taxon>
        <taxon>Candidula</taxon>
    </lineage>
</organism>
<keyword evidence="1" id="KW-1133">Transmembrane helix</keyword>
<dbReference type="OrthoDB" id="5946976at2759"/>
<keyword evidence="1" id="KW-0812">Transmembrane</keyword>
<protein>
    <submittedName>
        <fullName evidence="2">Uncharacterized protein</fullName>
    </submittedName>
</protein>
<keyword evidence="3" id="KW-1185">Reference proteome</keyword>
<sequence length="137" mass="15729">MSLQNYIIDSILRLEPWLNTSTVCSFPQPWHPHSADPVPVYEIGLKPSRNWTVYAGHLLCLIIIFYRYGFGSWRLHPQTTPDLFYGKGLGVNDFYDMNFVVFEAASDLITHLVVKGFNRSLPPVFQRVRTPVDEDGV</sequence>
<accession>A0A8S4A476</accession>
<keyword evidence="1" id="KW-0472">Membrane</keyword>
<reference evidence="2" key="1">
    <citation type="submission" date="2021-04" db="EMBL/GenBank/DDBJ databases">
        <authorList>
            <consortium name="Molecular Ecology Group"/>
        </authorList>
    </citation>
    <scope>NUCLEOTIDE SEQUENCE</scope>
</reference>
<dbReference type="Proteomes" id="UP000678393">
    <property type="component" value="Unassembled WGS sequence"/>
</dbReference>
<proteinExistence type="predicted"/>
<gene>
    <name evidence="2" type="ORF">CUNI_LOCUS21592</name>
</gene>
<feature type="transmembrane region" description="Helical" evidence="1">
    <location>
        <begin position="51"/>
        <end position="70"/>
    </location>
</feature>
<evidence type="ECO:0000256" key="1">
    <source>
        <dbReference type="SAM" id="Phobius"/>
    </source>
</evidence>